<keyword evidence="2" id="KW-1185">Reference proteome</keyword>
<comment type="caution">
    <text evidence="1">The sequence shown here is derived from an EMBL/GenBank/DDBJ whole genome shotgun (WGS) entry which is preliminary data.</text>
</comment>
<evidence type="ECO:0000313" key="1">
    <source>
        <dbReference type="EMBL" id="OTP12080.1"/>
    </source>
</evidence>
<dbReference type="RefSeq" id="WP_086283294.1">
    <property type="nucleotide sequence ID" value="NZ_NGMO01000001.1"/>
</dbReference>
<dbReference type="EMBL" id="NGMO01000001">
    <property type="protein sequence ID" value="OTP12080.1"/>
    <property type="molecule type" value="Genomic_DNA"/>
</dbReference>
<reference evidence="1 2" key="1">
    <citation type="submission" date="2017-05" db="EMBL/GenBank/DDBJ databases">
        <title>The Genome Sequence of Enterococcus sp. 10A9_DIV0425.</title>
        <authorList>
            <consortium name="The Broad Institute Genomics Platform"/>
            <consortium name="The Broad Institute Genomic Center for Infectious Diseases"/>
            <person name="Earl A."/>
            <person name="Manson A."/>
            <person name="Schwartman J."/>
            <person name="Gilmore M."/>
            <person name="Abouelleil A."/>
            <person name="Cao P."/>
            <person name="Chapman S."/>
            <person name="Cusick C."/>
            <person name="Shea T."/>
            <person name="Young S."/>
            <person name="Neafsey D."/>
            <person name="Nusbaum C."/>
            <person name="Birren B."/>
        </authorList>
    </citation>
    <scope>NUCLEOTIDE SEQUENCE [LARGE SCALE GENOMIC DNA]</scope>
    <source>
        <strain evidence="1 2">10A9_DIV0425</strain>
    </source>
</reference>
<gene>
    <name evidence="1" type="ORF">A5844_000295</name>
</gene>
<dbReference type="AlphaFoldDB" id="A0A2C9XPH6"/>
<dbReference type="Proteomes" id="UP000194933">
    <property type="component" value="Unassembled WGS sequence"/>
</dbReference>
<sequence length="67" mass="7891">MDYHTRKLLGLTDENIIFPTNWLSEKKEGGIIHFRDRIYLIQGLVFQDQSKTKKNQSKHISTSIDSR</sequence>
<protein>
    <submittedName>
        <fullName evidence="1">Uncharacterized protein</fullName>
    </submittedName>
</protein>
<evidence type="ECO:0000313" key="2">
    <source>
        <dbReference type="Proteomes" id="UP000194933"/>
    </source>
</evidence>
<name>A0A2C9XPH6_9ENTE</name>
<organism evidence="1 2">
    <name type="scientific">Candidatus Enterococcus wittei</name>
    <dbReference type="NCBI Taxonomy" id="1987383"/>
    <lineage>
        <taxon>Bacteria</taxon>
        <taxon>Bacillati</taxon>
        <taxon>Bacillota</taxon>
        <taxon>Bacilli</taxon>
        <taxon>Lactobacillales</taxon>
        <taxon>Enterococcaceae</taxon>
        <taxon>Enterococcus</taxon>
    </lineage>
</organism>
<proteinExistence type="predicted"/>
<accession>A0A2C9XPH6</accession>